<dbReference type="Gene3D" id="1.10.100.10">
    <property type="entry name" value="Insulin-like"/>
    <property type="match status" value="1"/>
</dbReference>
<dbReference type="Pfam" id="PF13912">
    <property type="entry name" value="zf-C2H2_6"/>
    <property type="match status" value="1"/>
</dbReference>
<protein>
    <recommendedName>
        <fullName evidence="21">C2H2-type domain-containing protein</fullName>
    </recommendedName>
</protein>
<dbReference type="GO" id="GO:0005615">
    <property type="term" value="C:extracellular space"/>
    <property type="evidence" value="ECO:0007669"/>
    <property type="project" value="InterPro"/>
</dbReference>
<feature type="disulfide bond" evidence="17">
    <location>
        <begin position="370"/>
        <end position="410"/>
    </location>
</feature>
<feature type="domain" description="C2H2-type" evidence="21">
    <location>
        <begin position="165"/>
        <end position="192"/>
    </location>
</feature>
<dbReference type="InterPro" id="IPR016179">
    <property type="entry name" value="Insulin-like"/>
</dbReference>
<dbReference type="FunFam" id="3.30.160.60:FF:000275">
    <property type="entry name" value="zinc finger protein 90 homolog"/>
    <property type="match status" value="1"/>
</dbReference>
<evidence type="ECO:0000256" key="11">
    <source>
        <dbReference type="ARBA" id="ARBA00023015"/>
    </source>
</evidence>
<dbReference type="InterPro" id="IPR022352">
    <property type="entry name" value="Ins/IGF/rlx"/>
</dbReference>
<evidence type="ECO:0000256" key="10">
    <source>
        <dbReference type="ARBA" id="ARBA00022833"/>
    </source>
</evidence>
<dbReference type="Proteomes" id="UP001460270">
    <property type="component" value="Unassembled WGS sequence"/>
</dbReference>
<feature type="domain" description="C2H2-type" evidence="21">
    <location>
        <begin position="249"/>
        <end position="276"/>
    </location>
</feature>
<dbReference type="PRINTS" id="PR02005">
    <property type="entry name" value="INSLNLIKEGF1"/>
</dbReference>
<name>A0AAW0N558_9GOBI</name>
<comment type="function">
    <text evidence="16">The insulin-like growth factors, isolated from plasma, are structurally and functionally related to insulin but have a much higher growth-promoting activity. Acts as a ligand for IGF1R. Binds to the alpha subunit of IGF1R, leading to the activation of the intrinsic tyrosine kinase activity which autophosphorylates tyrosine residues in the beta subunit thus initiatiating a cascade of down-stream signaling events leading to activation of the PI3K-AKT/PKB and the Ras-MAPK pathways. Binds to integrins. Its binding to integrins and subsequent ternary complex formation with integrins and IGFR1 are essential for IGF1 signaling.</text>
</comment>
<dbReference type="Pfam" id="PF00096">
    <property type="entry name" value="zf-C2H2"/>
    <property type="match status" value="6"/>
</dbReference>
<evidence type="ECO:0000256" key="18">
    <source>
        <dbReference type="PROSITE-ProRule" id="PRU00042"/>
    </source>
</evidence>
<comment type="similarity">
    <text evidence="5 19">Belongs to the insulin family.</text>
</comment>
<evidence type="ECO:0000256" key="17">
    <source>
        <dbReference type="PIRSR" id="PIRSR622350-50"/>
    </source>
</evidence>
<feature type="domain" description="C2H2-type" evidence="21">
    <location>
        <begin position="83"/>
        <end position="105"/>
    </location>
</feature>
<dbReference type="GO" id="GO:0007268">
    <property type="term" value="P:chemical synaptic transmission"/>
    <property type="evidence" value="ECO:0007669"/>
    <property type="project" value="InterPro"/>
</dbReference>
<keyword evidence="7" id="KW-0479">Metal-binding</keyword>
<dbReference type="GO" id="GO:0000978">
    <property type="term" value="F:RNA polymerase II cis-regulatory region sequence-specific DNA binding"/>
    <property type="evidence" value="ECO:0007669"/>
    <property type="project" value="TreeGrafter"/>
</dbReference>
<dbReference type="PROSITE" id="PS00262">
    <property type="entry name" value="INSULIN"/>
    <property type="match status" value="1"/>
</dbReference>
<feature type="domain" description="C2H2-type" evidence="21">
    <location>
        <begin position="221"/>
        <end position="249"/>
    </location>
</feature>
<gene>
    <name evidence="22" type="ORF">WMY93_023771</name>
</gene>
<evidence type="ECO:0000256" key="5">
    <source>
        <dbReference type="ARBA" id="ARBA00009034"/>
    </source>
</evidence>
<dbReference type="SMART" id="SM00355">
    <property type="entry name" value="ZnF_C2H2"/>
    <property type="match status" value="10"/>
</dbReference>
<feature type="domain" description="C2H2-type" evidence="21">
    <location>
        <begin position="137"/>
        <end position="164"/>
    </location>
</feature>
<dbReference type="EMBL" id="JBBPFD010000017">
    <property type="protein sequence ID" value="KAK7891808.1"/>
    <property type="molecule type" value="Genomic_DNA"/>
</dbReference>
<dbReference type="SUPFAM" id="SSF57667">
    <property type="entry name" value="beta-beta-alpha zinc fingers"/>
    <property type="match status" value="6"/>
</dbReference>
<dbReference type="FunFam" id="3.30.160.60:FF:000446">
    <property type="entry name" value="Zinc finger protein"/>
    <property type="match status" value="2"/>
</dbReference>
<dbReference type="InterPro" id="IPR036438">
    <property type="entry name" value="Insulin-like_sf"/>
</dbReference>
<keyword evidence="17" id="KW-1015">Disulfide bond</keyword>
<dbReference type="GO" id="GO:0045202">
    <property type="term" value="C:synapse"/>
    <property type="evidence" value="ECO:0007669"/>
    <property type="project" value="GOC"/>
</dbReference>
<dbReference type="InterPro" id="IPR013087">
    <property type="entry name" value="Znf_C2H2_type"/>
</dbReference>
<keyword evidence="13" id="KW-0238">DNA-binding</keyword>
<dbReference type="GO" id="GO:0002682">
    <property type="term" value="P:regulation of immune system process"/>
    <property type="evidence" value="ECO:0007669"/>
    <property type="project" value="TreeGrafter"/>
</dbReference>
<comment type="subcellular location">
    <subcellularLocation>
        <location evidence="2">Nucleus</location>
    </subcellularLocation>
    <subcellularLocation>
        <location evidence="3 19">Secreted</location>
    </subcellularLocation>
</comment>
<dbReference type="GO" id="GO:0008270">
    <property type="term" value="F:zinc ion binding"/>
    <property type="evidence" value="ECO:0007669"/>
    <property type="project" value="UniProtKB-KW"/>
</dbReference>
<evidence type="ECO:0000256" key="20">
    <source>
        <dbReference type="SAM" id="MobiDB-lite"/>
    </source>
</evidence>
<keyword evidence="6 19" id="KW-0964">Secreted</keyword>
<feature type="domain" description="C2H2-type" evidence="21">
    <location>
        <begin position="108"/>
        <end position="136"/>
    </location>
</feature>
<dbReference type="InterPro" id="IPR022353">
    <property type="entry name" value="Insulin_CS"/>
</dbReference>
<feature type="region of interest" description="Disordered" evidence="20">
    <location>
        <begin position="426"/>
        <end position="491"/>
    </location>
</feature>
<evidence type="ECO:0000256" key="4">
    <source>
        <dbReference type="ARBA" id="ARBA00006991"/>
    </source>
</evidence>
<dbReference type="PRINTS" id="PR02002">
    <property type="entry name" value="INSLNLIKEGF"/>
</dbReference>
<dbReference type="GO" id="GO:0001817">
    <property type="term" value="P:regulation of cytokine production"/>
    <property type="evidence" value="ECO:0007669"/>
    <property type="project" value="TreeGrafter"/>
</dbReference>
<feature type="compositionally biased region" description="Basic and acidic residues" evidence="20">
    <location>
        <begin position="454"/>
        <end position="470"/>
    </location>
</feature>
<evidence type="ECO:0000256" key="13">
    <source>
        <dbReference type="ARBA" id="ARBA00023125"/>
    </source>
</evidence>
<evidence type="ECO:0000313" key="23">
    <source>
        <dbReference type="Proteomes" id="UP001460270"/>
    </source>
</evidence>
<dbReference type="AlphaFoldDB" id="A0AAW0N558"/>
<dbReference type="InterPro" id="IPR005456">
    <property type="entry name" value="Prepro-melanin_conc_hormone"/>
</dbReference>
<dbReference type="SUPFAM" id="SSF56994">
    <property type="entry name" value="Insulin-like"/>
    <property type="match status" value="1"/>
</dbReference>
<evidence type="ECO:0000256" key="12">
    <source>
        <dbReference type="ARBA" id="ARBA00023030"/>
    </source>
</evidence>
<dbReference type="InterPro" id="IPR022341">
    <property type="entry name" value="IGF-I"/>
</dbReference>
<accession>A0AAW0N558</accession>
<feature type="disulfide bond" evidence="17">
    <location>
        <begin position="409"/>
        <end position="414"/>
    </location>
</feature>
<keyword evidence="15" id="KW-0539">Nucleus</keyword>
<keyword evidence="9 18" id="KW-0863">Zinc-finger</keyword>
<comment type="similarity">
    <text evidence="4">Belongs to the krueppel C2H2-type zinc-finger protein family.</text>
</comment>
<evidence type="ECO:0000256" key="2">
    <source>
        <dbReference type="ARBA" id="ARBA00004123"/>
    </source>
</evidence>
<evidence type="ECO:0000256" key="8">
    <source>
        <dbReference type="ARBA" id="ARBA00022737"/>
    </source>
</evidence>
<dbReference type="SMART" id="SM00078">
    <property type="entry name" value="IlGF"/>
    <property type="match status" value="1"/>
</dbReference>
<dbReference type="CDD" id="cd04368">
    <property type="entry name" value="IlGF"/>
    <property type="match status" value="1"/>
</dbReference>
<evidence type="ECO:0000256" key="1">
    <source>
        <dbReference type="ARBA" id="ARBA00003767"/>
    </source>
</evidence>
<dbReference type="PRINTS" id="PR00276">
    <property type="entry name" value="INSULINFAMLY"/>
</dbReference>
<evidence type="ECO:0000256" key="9">
    <source>
        <dbReference type="ARBA" id="ARBA00022771"/>
    </source>
</evidence>
<keyword evidence="23" id="KW-1185">Reference proteome</keyword>
<evidence type="ECO:0000256" key="3">
    <source>
        <dbReference type="ARBA" id="ARBA00004613"/>
    </source>
</evidence>
<dbReference type="Gene3D" id="3.30.160.60">
    <property type="entry name" value="Classic Zinc Finger"/>
    <property type="match status" value="8"/>
</dbReference>
<dbReference type="FunFam" id="3.30.160.60:FF:000624">
    <property type="entry name" value="zinc finger protein 697"/>
    <property type="match status" value="1"/>
</dbReference>
<reference evidence="23" key="1">
    <citation type="submission" date="2024-04" db="EMBL/GenBank/DDBJ databases">
        <title>Salinicola lusitanus LLJ914,a marine bacterium isolated from the Okinawa Trough.</title>
        <authorList>
            <person name="Li J."/>
        </authorList>
    </citation>
    <scope>NUCLEOTIDE SEQUENCE [LARGE SCALE GENOMIC DNA]</scope>
</reference>
<evidence type="ECO:0000256" key="6">
    <source>
        <dbReference type="ARBA" id="ARBA00022525"/>
    </source>
</evidence>
<dbReference type="InterPro" id="IPR036236">
    <property type="entry name" value="Znf_C2H2_sf"/>
</dbReference>
<keyword evidence="12" id="KW-0339">Growth factor</keyword>
<organism evidence="22 23">
    <name type="scientific">Mugilogobius chulae</name>
    <name type="common">yellowstripe goby</name>
    <dbReference type="NCBI Taxonomy" id="88201"/>
    <lineage>
        <taxon>Eukaryota</taxon>
        <taxon>Metazoa</taxon>
        <taxon>Chordata</taxon>
        <taxon>Craniata</taxon>
        <taxon>Vertebrata</taxon>
        <taxon>Euteleostomi</taxon>
        <taxon>Actinopterygii</taxon>
        <taxon>Neopterygii</taxon>
        <taxon>Teleostei</taxon>
        <taxon>Neoteleostei</taxon>
        <taxon>Acanthomorphata</taxon>
        <taxon>Gobiaria</taxon>
        <taxon>Gobiiformes</taxon>
        <taxon>Gobioidei</taxon>
        <taxon>Gobiidae</taxon>
        <taxon>Gobionellinae</taxon>
        <taxon>Mugilogobius</taxon>
    </lineage>
</organism>
<dbReference type="PROSITE" id="PS00028">
    <property type="entry name" value="ZINC_FINGER_C2H2_1"/>
    <property type="match status" value="9"/>
</dbReference>
<keyword evidence="8" id="KW-0677">Repeat</keyword>
<keyword evidence="10" id="KW-0862">Zinc</keyword>
<proteinExistence type="inferred from homology"/>
<evidence type="ECO:0000256" key="7">
    <source>
        <dbReference type="ARBA" id="ARBA00022723"/>
    </source>
</evidence>
<evidence type="ECO:0000256" key="14">
    <source>
        <dbReference type="ARBA" id="ARBA00023163"/>
    </source>
</evidence>
<dbReference type="Pfam" id="PF00049">
    <property type="entry name" value="Insulin"/>
    <property type="match status" value="1"/>
</dbReference>
<evidence type="ECO:0000313" key="22">
    <source>
        <dbReference type="EMBL" id="KAK7891808.1"/>
    </source>
</evidence>
<dbReference type="GO" id="GO:0030354">
    <property type="term" value="F:melanin-concentrating hormone activity"/>
    <property type="evidence" value="ECO:0007669"/>
    <property type="project" value="InterPro"/>
</dbReference>
<dbReference type="GO" id="GO:0008083">
    <property type="term" value="F:growth factor activity"/>
    <property type="evidence" value="ECO:0007669"/>
    <property type="project" value="UniProtKB-KW"/>
</dbReference>
<feature type="domain" description="C2H2-type" evidence="21">
    <location>
        <begin position="16"/>
        <end position="44"/>
    </location>
</feature>
<evidence type="ECO:0000256" key="15">
    <source>
        <dbReference type="ARBA" id="ARBA00023242"/>
    </source>
</evidence>
<keyword evidence="11" id="KW-0805">Transcription regulation</keyword>
<dbReference type="PROSITE" id="PS50157">
    <property type="entry name" value="ZINC_FINGER_C2H2_2"/>
    <property type="match status" value="10"/>
</dbReference>
<comment type="function">
    <text evidence="1">May be involved in transcriptional regulation.</text>
</comment>
<dbReference type="PANTHER" id="PTHR24399">
    <property type="entry name" value="ZINC FINGER AND BTB DOMAIN-CONTAINING"/>
    <property type="match status" value="1"/>
</dbReference>
<dbReference type="PANTHER" id="PTHR24399:SF54">
    <property type="entry name" value="GASTRULA ZINC FINGER PROTEIN XLCGF26.1-LIKE-RELATED"/>
    <property type="match status" value="1"/>
</dbReference>
<dbReference type="FunFam" id="1.10.100.10:FF:000001">
    <property type="entry name" value="insulin-like growth factor I isoform X1"/>
    <property type="match status" value="1"/>
</dbReference>
<feature type="domain" description="C2H2-type" evidence="21">
    <location>
        <begin position="193"/>
        <end position="220"/>
    </location>
</feature>
<keyword evidence="14" id="KW-0804">Transcription</keyword>
<evidence type="ECO:0000256" key="16">
    <source>
        <dbReference type="ARBA" id="ARBA00056939"/>
    </source>
</evidence>
<dbReference type="GO" id="GO:0005654">
    <property type="term" value="C:nucleoplasm"/>
    <property type="evidence" value="ECO:0007669"/>
    <property type="project" value="TreeGrafter"/>
</dbReference>
<dbReference type="FunFam" id="3.30.160.60:FF:000097">
    <property type="entry name" value="Zinc finger protein"/>
    <property type="match status" value="1"/>
</dbReference>
<dbReference type="GO" id="GO:0001227">
    <property type="term" value="F:DNA-binding transcription repressor activity, RNA polymerase II-specific"/>
    <property type="evidence" value="ECO:0007669"/>
    <property type="project" value="TreeGrafter"/>
</dbReference>
<comment type="caution">
    <text evidence="22">The sequence shown here is derived from an EMBL/GenBank/DDBJ whole genome shotgun (WGS) entry which is preliminary data.</text>
</comment>
<dbReference type="InterPro" id="IPR022350">
    <property type="entry name" value="IGF-1/2"/>
</dbReference>
<sequence length="626" mass="72481">MRRHLETHSENRELKYKCDKCDKRFRDQYDMTRHNMRVHEKEDEHQEKVCKPDMREILKCEKCGKEFKSLTLLKVHQRLHDPLYCKECGKTMPSEAAFERHKLMHRPMQCTMCDESFTLLRRLREHYEKQHNFTGPYPCGQCDKSFMQLTYLALHGRIHQGEFPYACDLCPEKFRSSNCLTVHQRKHTGEKPFLCWQCGKCYRSASELTVHMGTHSEERPWSCTQCDIAYRTKQQLTNHVEQVHIGLRYPCKDCGKQFMKETSLKRHELIHTGERPHQCTVCGKTFLTANELRLHNRYHTGERPYKCEFISPGFVFWRPEVMSSALFFHWHLCDVFKTVMCCVLCSHALSLMCVFTLTPAASGVGSETLCGAELVDTLQFVCGDRGFYFSKPTGYGPSSRRSRGIVDECCFQSCELQRLEMYCAPSKTSKPPRSVRSQRHTDVPRPAKVSTAEQVDKRSERRTAKQPDKPKTKKRSAHSHSSFKEVHQKNSSRGSAAVLFSELSSRWVAMTLPVSNGEDSSNEHDDLGLMLNDQTISEPAFAFLKRRSSSDVGRNILDDKETPHVNMLSDMHLKGQDTSGLSPAFALINRNSGRFPKSIIKMDRRETDLDVLRCMIGRVYRPCWEV</sequence>
<feature type="domain" description="C2H2-type" evidence="21">
    <location>
        <begin position="277"/>
        <end position="304"/>
    </location>
</feature>
<feature type="disulfide bond" evidence="17">
    <location>
        <begin position="382"/>
        <end position="423"/>
    </location>
</feature>
<evidence type="ECO:0000256" key="19">
    <source>
        <dbReference type="RuleBase" id="RU000406"/>
    </source>
</evidence>
<evidence type="ECO:0000259" key="21">
    <source>
        <dbReference type="PROSITE" id="PS50157"/>
    </source>
</evidence>
<feature type="domain" description="C2H2-type" evidence="21">
    <location>
        <begin position="58"/>
        <end position="80"/>
    </location>
</feature>
<dbReference type="Pfam" id="PF05824">
    <property type="entry name" value="Pro-MCH"/>
    <property type="match status" value="1"/>
</dbReference>